<dbReference type="Pfam" id="PF00080">
    <property type="entry name" value="Sod_Cu"/>
    <property type="match status" value="1"/>
</dbReference>
<gene>
    <name evidence="5" type="ORF">ABWK59_34525</name>
</gene>
<dbReference type="InterPro" id="IPR001424">
    <property type="entry name" value="SOD_Cu_Zn_dom"/>
</dbReference>
<feature type="chain" id="PRO_5043313909" evidence="3">
    <location>
        <begin position="21"/>
        <end position="198"/>
    </location>
</feature>
<evidence type="ECO:0000256" key="1">
    <source>
        <dbReference type="ARBA" id="ARBA00010457"/>
    </source>
</evidence>
<comment type="similarity">
    <text evidence="1">Belongs to the Cu-Zn superoxide dismutase family.</text>
</comment>
<dbReference type="EMBL" id="CP159872">
    <property type="protein sequence ID" value="XCM83684.1"/>
    <property type="molecule type" value="Genomic_DNA"/>
</dbReference>
<protein>
    <submittedName>
        <fullName evidence="5">Superoxide dismutase family protein</fullName>
    </submittedName>
</protein>
<dbReference type="AlphaFoldDB" id="A0AAU8K860"/>
<feature type="signal peptide" evidence="3">
    <location>
        <begin position="1"/>
        <end position="20"/>
    </location>
</feature>
<dbReference type="InterPro" id="IPR036423">
    <property type="entry name" value="SOD-like_Cu/Zn_dom_sf"/>
</dbReference>
<dbReference type="GO" id="GO:0046872">
    <property type="term" value="F:metal ion binding"/>
    <property type="evidence" value="ECO:0007669"/>
    <property type="project" value="InterPro"/>
</dbReference>
<sequence length="198" mass="20313">MRRRTMTATCTALAATLLLAGCGGVSKGAGPTSTASDGPVVLAEVAAEFAGFGDQVKAVTYQEAVPAGARVKVSVQAEGDTGTGFRLDLGGLTKGHAFGAHLHTKPCGAKPADAGPHYQDQADPTSPSTDPAYANDRNEVWLDFTADAEGNATVTRTVDFRPRQGEAGSIVIHAQHTATDHGKAGTAGDRWACVNLPL</sequence>
<dbReference type="SUPFAM" id="SSF49329">
    <property type="entry name" value="Cu,Zn superoxide dismutase-like"/>
    <property type="match status" value="1"/>
</dbReference>
<dbReference type="Gene3D" id="2.60.40.200">
    <property type="entry name" value="Superoxide dismutase, copper/zinc binding domain"/>
    <property type="match status" value="1"/>
</dbReference>
<evidence type="ECO:0000256" key="2">
    <source>
        <dbReference type="SAM" id="MobiDB-lite"/>
    </source>
</evidence>
<dbReference type="PROSITE" id="PS51257">
    <property type="entry name" value="PROKAR_LIPOPROTEIN"/>
    <property type="match status" value="1"/>
</dbReference>
<feature type="domain" description="Superoxide dismutase copper/zinc binding" evidence="4">
    <location>
        <begin position="74"/>
        <end position="194"/>
    </location>
</feature>
<evidence type="ECO:0000259" key="4">
    <source>
        <dbReference type="Pfam" id="PF00080"/>
    </source>
</evidence>
<evidence type="ECO:0000256" key="3">
    <source>
        <dbReference type="SAM" id="SignalP"/>
    </source>
</evidence>
<evidence type="ECO:0000313" key="5">
    <source>
        <dbReference type="EMBL" id="XCM83684.1"/>
    </source>
</evidence>
<dbReference type="RefSeq" id="WP_354644621.1">
    <property type="nucleotide sequence ID" value="NZ_CP159872.1"/>
</dbReference>
<proteinExistence type="inferred from homology"/>
<dbReference type="KEGG" id="kcm:ABWK59_34525"/>
<keyword evidence="3" id="KW-0732">Signal</keyword>
<feature type="region of interest" description="Disordered" evidence="2">
    <location>
        <begin position="108"/>
        <end position="134"/>
    </location>
</feature>
<accession>A0AAU8K860</accession>
<reference evidence="5" key="1">
    <citation type="submission" date="2024-06" db="EMBL/GenBank/DDBJ databases">
        <title>The genome sequences of Kitasatospora sp. strain HUAS MG31.</title>
        <authorList>
            <person name="Mo P."/>
        </authorList>
    </citation>
    <scope>NUCLEOTIDE SEQUENCE</scope>
    <source>
        <strain evidence="5">HUAS MG31</strain>
    </source>
</reference>
<dbReference type="GO" id="GO:0006801">
    <property type="term" value="P:superoxide metabolic process"/>
    <property type="evidence" value="ECO:0007669"/>
    <property type="project" value="InterPro"/>
</dbReference>
<organism evidence="5">
    <name type="scientific">Kitasatospora camelliae</name>
    <dbReference type="NCBI Taxonomy" id="3156397"/>
    <lineage>
        <taxon>Bacteria</taxon>
        <taxon>Bacillati</taxon>
        <taxon>Actinomycetota</taxon>
        <taxon>Actinomycetes</taxon>
        <taxon>Kitasatosporales</taxon>
        <taxon>Streptomycetaceae</taxon>
        <taxon>Kitasatospora</taxon>
    </lineage>
</organism>
<name>A0AAU8K860_9ACTN</name>